<name>A0AAD4TJT0_9MAGN</name>
<keyword evidence="1" id="KW-0812">Transmembrane</keyword>
<proteinExistence type="predicted"/>
<sequence>MTKLPIAWRRWSLLTELAVIIRGCWLIGSITCVTFAPALTCALVPLLISRYSTIFIDKVFAYENGTSSGELRKISSVA</sequence>
<keyword evidence="1" id="KW-1133">Transmembrane helix</keyword>
<dbReference type="AlphaFoldDB" id="A0AAD4TJT0"/>
<gene>
    <name evidence="2" type="ORF">MKW98_018826</name>
</gene>
<dbReference type="EMBL" id="JAJJMB010000989">
    <property type="protein sequence ID" value="KAI3959726.1"/>
    <property type="molecule type" value="Genomic_DNA"/>
</dbReference>
<evidence type="ECO:0000313" key="2">
    <source>
        <dbReference type="EMBL" id="KAI3959726.1"/>
    </source>
</evidence>
<comment type="caution">
    <text evidence="2">The sequence shown here is derived from an EMBL/GenBank/DDBJ whole genome shotgun (WGS) entry which is preliminary data.</text>
</comment>
<keyword evidence="1" id="KW-0472">Membrane</keyword>
<dbReference type="Proteomes" id="UP001202328">
    <property type="component" value="Unassembled WGS sequence"/>
</dbReference>
<keyword evidence="3" id="KW-1185">Reference proteome</keyword>
<evidence type="ECO:0000256" key="1">
    <source>
        <dbReference type="SAM" id="Phobius"/>
    </source>
</evidence>
<reference evidence="2" key="1">
    <citation type="submission" date="2022-04" db="EMBL/GenBank/DDBJ databases">
        <title>A functionally conserved STORR gene fusion in Papaver species that diverged 16.8 million years ago.</title>
        <authorList>
            <person name="Catania T."/>
        </authorList>
    </citation>
    <scope>NUCLEOTIDE SEQUENCE</scope>
    <source>
        <strain evidence="2">S-188037</strain>
    </source>
</reference>
<accession>A0AAD4TJT0</accession>
<protein>
    <submittedName>
        <fullName evidence="2">Uncharacterized protein</fullName>
    </submittedName>
</protein>
<evidence type="ECO:0000313" key="3">
    <source>
        <dbReference type="Proteomes" id="UP001202328"/>
    </source>
</evidence>
<organism evidence="2 3">
    <name type="scientific">Papaver atlanticum</name>
    <dbReference type="NCBI Taxonomy" id="357466"/>
    <lineage>
        <taxon>Eukaryota</taxon>
        <taxon>Viridiplantae</taxon>
        <taxon>Streptophyta</taxon>
        <taxon>Embryophyta</taxon>
        <taxon>Tracheophyta</taxon>
        <taxon>Spermatophyta</taxon>
        <taxon>Magnoliopsida</taxon>
        <taxon>Ranunculales</taxon>
        <taxon>Papaveraceae</taxon>
        <taxon>Papaveroideae</taxon>
        <taxon>Papaver</taxon>
    </lineage>
</organism>
<feature type="transmembrane region" description="Helical" evidence="1">
    <location>
        <begin position="20"/>
        <end position="48"/>
    </location>
</feature>